<keyword evidence="5" id="KW-1185">Reference proteome</keyword>
<keyword evidence="1" id="KW-0808">Transferase</keyword>
<keyword evidence="4" id="KW-0067">ATP-binding</keyword>
<dbReference type="GO" id="GO:0016301">
    <property type="term" value="F:kinase activity"/>
    <property type="evidence" value="ECO:0007669"/>
    <property type="project" value="UniProtKB-KW"/>
</dbReference>
<dbReference type="GO" id="GO:0000160">
    <property type="term" value="P:phosphorelay signal transduction system"/>
    <property type="evidence" value="ECO:0007669"/>
    <property type="project" value="UniProtKB-KW"/>
</dbReference>
<dbReference type="Proteomes" id="UP000289166">
    <property type="component" value="Unassembled WGS sequence"/>
</dbReference>
<evidence type="ECO:0000313" key="5">
    <source>
        <dbReference type="Proteomes" id="UP000289166"/>
    </source>
</evidence>
<dbReference type="EMBL" id="RLII01000005">
    <property type="protein sequence ID" value="RXE59601.1"/>
    <property type="molecule type" value="Genomic_DNA"/>
</dbReference>
<reference evidence="5" key="1">
    <citation type="submission" date="2018-11" db="EMBL/GenBank/DDBJ databases">
        <title>Genome sequencing of a novel mesophilic and cellulolytic organism within the genus Hungateiclostridium.</title>
        <authorList>
            <person name="Rettenmaier R."/>
            <person name="Liebl W."/>
            <person name="Zverlov V."/>
        </authorList>
    </citation>
    <scope>NUCLEOTIDE SEQUENCE [LARGE SCALE GENOMIC DNA]</scope>
    <source>
        <strain evidence="5">N2K1</strain>
    </source>
</reference>
<dbReference type="Pfam" id="PF02518">
    <property type="entry name" value="HATPase_c"/>
    <property type="match status" value="1"/>
</dbReference>
<gene>
    <name evidence="4" type="ORF">EFD62_06540</name>
</gene>
<evidence type="ECO:0000256" key="2">
    <source>
        <dbReference type="ARBA" id="ARBA00023012"/>
    </source>
</evidence>
<protein>
    <submittedName>
        <fullName evidence="4">ATP-binding protein</fullName>
    </submittedName>
</protein>
<evidence type="ECO:0000313" key="4">
    <source>
        <dbReference type="EMBL" id="RXE59601.1"/>
    </source>
</evidence>
<organism evidence="4 5">
    <name type="scientific">Acetivibrio mesophilus</name>
    <dbReference type="NCBI Taxonomy" id="2487273"/>
    <lineage>
        <taxon>Bacteria</taxon>
        <taxon>Bacillati</taxon>
        <taxon>Bacillota</taxon>
        <taxon>Clostridia</taxon>
        <taxon>Eubacteriales</taxon>
        <taxon>Oscillospiraceae</taxon>
        <taxon>Acetivibrio</taxon>
    </lineage>
</organism>
<keyword evidence="4" id="KW-0547">Nucleotide-binding</keyword>
<keyword evidence="2" id="KW-0902">Two-component regulatory system</keyword>
<proteinExistence type="predicted"/>
<evidence type="ECO:0000256" key="1">
    <source>
        <dbReference type="ARBA" id="ARBA00022777"/>
    </source>
</evidence>
<dbReference type="SUPFAM" id="SSF55874">
    <property type="entry name" value="ATPase domain of HSP90 chaperone/DNA topoisomerase II/histidine kinase"/>
    <property type="match status" value="1"/>
</dbReference>
<keyword evidence="1" id="KW-0418">Kinase</keyword>
<dbReference type="AlphaFoldDB" id="A0A4Q0I5M6"/>
<dbReference type="GO" id="GO:0005524">
    <property type="term" value="F:ATP binding"/>
    <property type="evidence" value="ECO:0007669"/>
    <property type="project" value="UniProtKB-KW"/>
</dbReference>
<dbReference type="OrthoDB" id="9797586at2"/>
<evidence type="ECO:0000259" key="3">
    <source>
        <dbReference type="PROSITE" id="PS50109"/>
    </source>
</evidence>
<comment type="caution">
    <text evidence="4">The sequence shown here is derived from an EMBL/GenBank/DDBJ whole genome shotgun (WGS) entry which is preliminary data.</text>
</comment>
<name>A0A4Q0I5M6_9FIRM</name>
<accession>A0A4Q0I5M6</accession>
<dbReference type="InterPro" id="IPR036890">
    <property type="entry name" value="HATPase_C_sf"/>
</dbReference>
<feature type="domain" description="Histidine kinase" evidence="3">
    <location>
        <begin position="1"/>
        <end position="106"/>
    </location>
</feature>
<dbReference type="CDD" id="cd00075">
    <property type="entry name" value="HATPase"/>
    <property type="match status" value="1"/>
</dbReference>
<dbReference type="InterPro" id="IPR003594">
    <property type="entry name" value="HATPase_dom"/>
</dbReference>
<dbReference type="InterPro" id="IPR005467">
    <property type="entry name" value="His_kinase_dom"/>
</dbReference>
<dbReference type="PROSITE" id="PS50109">
    <property type="entry name" value="HIS_KIN"/>
    <property type="match status" value="1"/>
</dbReference>
<dbReference type="Gene3D" id="3.30.565.10">
    <property type="entry name" value="Histidine kinase-like ATPase, C-terminal domain"/>
    <property type="match status" value="1"/>
</dbReference>
<sequence>MRDLSLHLMDIIQNAITAKASKISILICADRESDLLEIAVKDNGIGMESDFLKDVANPFATTRDTRRIGLGIPLFEASANRASGELKVTSKKFVGTEVKANFKLSHIDRLPLGDLGQTMEGIILAWPDIEYDLTLDNKNVRFNFNSTDIKKRLGEVPITQFEVIKWIGEYVNDGVKTIFGGILYEILS</sequence>